<evidence type="ECO:0000313" key="1">
    <source>
        <dbReference type="Proteomes" id="UP000887575"/>
    </source>
</evidence>
<protein>
    <submittedName>
        <fullName evidence="2">Uncharacterized protein</fullName>
    </submittedName>
</protein>
<accession>A0AAF3J565</accession>
<organism evidence="1 2">
    <name type="scientific">Mesorhabditis belari</name>
    <dbReference type="NCBI Taxonomy" id="2138241"/>
    <lineage>
        <taxon>Eukaryota</taxon>
        <taxon>Metazoa</taxon>
        <taxon>Ecdysozoa</taxon>
        <taxon>Nematoda</taxon>
        <taxon>Chromadorea</taxon>
        <taxon>Rhabditida</taxon>
        <taxon>Rhabditina</taxon>
        <taxon>Rhabditomorpha</taxon>
        <taxon>Rhabditoidea</taxon>
        <taxon>Rhabditidae</taxon>
        <taxon>Mesorhabditinae</taxon>
        <taxon>Mesorhabditis</taxon>
    </lineage>
</organism>
<dbReference type="WBParaSite" id="MBELARI_LOCUS16891">
    <property type="protein sequence ID" value="MBELARI_LOCUS16891"/>
    <property type="gene ID" value="MBELARI_LOCUS16891"/>
</dbReference>
<dbReference type="AlphaFoldDB" id="A0AAF3J565"/>
<sequence length="316" mass="37198">MDFYQCDVFASGLVLWETTMRKNLPTKSNSLTFPGTTSTDVKMFFEIIQRCSSPKICIKSRSKAEDALFEVEELNKKFNTFIQKPYRDQNQKWIELPEGLCIETTTSGSTFMVPDGLSLEMGSVKRTKSTQVDPTIDATLQNQFNQWISKAERKSNFENLMGKLQDGEDILPVYFYNFLALPESIKCFDDEKFEDVDYKKAEAKRRTCEHMRAEGRCGLLLKLTLLDKGMSFWNKNFSLEDCCDRCMAEYVDLIYISLYELSDLLEVRQRFLRDRWIMKQTPMSVEVFQQIEVRKKQHIEEMEMGIEKFWKRRIIE</sequence>
<evidence type="ECO:0000313" key="2">
    <source>
        <dbReference type="WBParaSite" id="MBELARI_LOCUS16891"/>
    </source>
</evidence>
<proteinExistence type="predicted"/>
<reference evidence="2" key="1">
    <citation type="submission" date="2024-02" db="UniProtKB">
        <authorList>
            <consortium name="WormBaseParasite"/>
        </authorList>
    </citation>
    <scope>IDENTIFICATION</scope>
</reference>
<name>A0AAF3J565_9BILA</name>
<dbReference type="Proteomes" id="UP000887575">
    <property type="component" value="Unassembled WGS sequence"/>
</dbReference>
<keyword evidence="1" id="KW-1185">Reference proteome</keyword>